<gene>
    <name evidence="1" type="ORF">O181_125873</name>
</gene>
<sequence length="86" mass="10246">MARTLMEFTAKEQERMNITFQRKIDQTHFVQSDIYVALGKFDAKINKLKSDISELKRNDKRHTEWYKLANARINSIINTCNRIEII</sequence>
<dbReference type="EMBL" id="AVOT02123060">
    <property type="protein sequence ID" value="MBW0586158.1"/>
    <property type="molecule type" value="Genomic_DNA"/>
</dbReference>
<dbReference type="Proteomes" id="UP000765509">
    <property type="component" value="Unassembled WGS sequence"/>
</dbReference>
<accession>A0A9Q3Q5G8</accession>
<protein>
    <submittedName>
        <fullName evidence="1">Uncharacterized protein</fullName>
    </submittedName>
</protein>
<comment type="caution">
    <text evidence="1">The sequence shown here is derived from an EMBL/GenBank/DDBJ whole genome shotgun (WGS) entry which is preliminary data.</text>
</comment>
<keyword evidence="2" id="KW-1185">Reference proteome</keyword>
<feature type="non-terminal residue" evidence="1">
    <location>
        <position position="86"/>
    </location>
</feature>
<dbReference type="AlphaFoldDB" id="A0A9Q3Q5G8"/>
<proteinExistence type="predicted"/>
<reference evidence="1" key="1">
    <citation type="submission" date="2021-03" db="EMBL/GenBank/DDBJ databases">
        <title>Draft genome sequence of rust myrtle Austropuccinia psidii MF-1, a brazilian biotype.</title>
        <authorList>
            <person name="Quecine M.C."/>
            <person name="Pachon D.M.R."/>
            <person name="Bonatelli M.L."/>
            <person name="Correr F.H."/>
            <person name="Franceschini L.M."/>
            <person name="Leite T.F."/>
            <person name="Margarido G.R.A."/>
            <person name="Almeida C.A."/>
            <person name="Ferrarezi J.A."/>
            <person name="Labate C.A."/>
        </authorList>
    </citation>
    <scope>NUCLEOTIDE SEQUENCE</scope>
    <source>
        <strain evidence="1">MF-1</strain>
    </source>
</reference>
<organism evidence="1 2">
    <name type="scientific">Austropuccinia psidii MF-1</name>
    <dbReference type="NCBI Taxonomy" id="1389203"/>
    <lineage>
        <taxon>Eukaryota</taxon>
        <taxon>Fungi</taxon>
        <taxon>Dikarya</taxon>
        <taxon>Basidiomycota</taxon>
        <taxon>Pucciniomycotina</taxon>
        <taxon>Pucciniomycetes</taxon>
        <taxon>Pucciniales</taxon>
        <taxon>Sphaerophragmiaceae</taxon>
        <taxon>Austropuccinia</taxon>
    </lineage>
</organism>
<evidence type="ECO:0000313" key="2">
    <source>
        <dbReference type="Proteomes" id="UP000765509"/>
    </source>
</evidence>
<evidence type="ECO:0000313" key="1">
    <source>
        <dbReference type="EMBL" id="MBW0586158.1"/>
    </source>
</evidence>
<name>A0A9Q3Q5G8_9BASI</name>